<protein>
    <submittedName>
        <fullName evidence="2">Uncharacterized protein</fullName>
    </submittedName>
</protein>
<gene>
    <name evidence="2" type="ORF">F2Q68_00016290</name>
</gene>
<evidence type="ECO:0000256" key="1">
    <source>
        <dbReference type="SAM" id="MobiDB-lite"/>
    </source>
</evidence>
<comment type="caution">
    <text evidence="2">The sequence shown here is derived from an EMBL/GenBank/DDBJ whole genome shotgun (WGS) entry which is preliminary data.</text>
</comment>
<proteinExistence type="predicted"/>
<dbReference type="Proteomes" id="UP000712281">
    <property type="component" value="Unassembled WGS sequence"/>
</dbReference>
<accession>A0A8S9HID8</accession>
<organism evidence="2 3">
    <name type="scientific">Brassica cretica</name>
    <name type="common">Mustard</name>
    <dbReference type="NCBI Taxonomy" id="69181"/>
    <lineage>
        <taxon>Eukaryota</taxon>
        <taxon>Viridiplantae</taxon>
        <taxon>Streptophyta</taxon>
        <taxon>Embryophyta</taxon>
        <taxon>Tracheophyta</taxon>
        <taxon>Spermatophyta</taxon>
        <taxon>Magnoliopsida</taxon>
        <taxon>eudicotyledons</taxon>
        <taxon>Gunneridae</taxon>
        <taxon>Pentapetalae</taxon>
        <taxon>rosids</taxon>
        <taxon>malvids</taxon>
        <taxon>Brassicales</taxon>
        <taxon>Brassicaceae</taxon>
        <taxon>Brassiceae</taxon>
        <taxon>Brassica</taxon>
    </lineage>
</organism>
<evidence type="ECO:0000313" key="2">
    <source>
        <dbReference type="EMBL" id="KAF2558195.1"/>
    </source>
</evidence>
<name>A0A8S9HID8_BRACR</name>
<sequence>MQQSKDSRFMMIYTRPLQNKNTKSNNRGAKSEPSQNTHKIIIQTFDHNKEIRLLDSRASDRFDFRLLPTSEASNRTLSARQLEGEAQVEEEQPRNRRRVQVILAQPSSSSVVEEDSKVRDSHERSNKRPSENGRPEESNDLRNKLRRKSQTIDHVHDSKNDLRSIIEESKAKRVEDSSVQPQLKPRVLDLRDQLNSKSEDLRIKLNRPNRSDLQ</sequence>
<reference evidence="2" key="1">
    <citation type="submission" date="2019-12" db="EMBL/GenBank/DDBJ databases">
        <title>Genome sequencing and annotation of Brassica cretica.</title>
        <authorList>
            <person name="Studholme D.J."/>
            <person name="Sarris P.F."/>
        </authorList>
    </citation>
    <scope>NUCLEOTIDE SEQUENCE</scope>
    <source>
        <strain evidence="2">PFS-001/15</strain>
        <tissue evidence="2">Leaf</tissue>
    </source>
</reference>
<evidence type="ECO:0000313" key="3">
    <source>
        <dbReference type="Proteomes" id="UP000712281"/>
    </source>
</evidence>
<feature type="region of interest" description="Disordered" evidence="1">
    <location>
        <begin position="75"/>
        <end position="191"/>
    </location>
</feature>
<dbReference type="AlphaFoldDB" id="A0A8S9HID8"/>
<dbReference type="EMBL" id="QGKW02001940">
    <property type="protein sequence ID" value="KAF2558195.1"/>
    <property type="molecule type" value="Genomic_DNA"/>
</dbReference>
<feature type="compositionally biased region" description="Basic and acidic residues" evidence="1">
    <location>
        <begin position="150"/>
        <end position="176"/>
    </location>
</feature>
<feature type="compositionally biased region" description="Basic and acidic residues" evidence="1">
    <location>
        <begin position="114"/>
        <end position="143"/>
    </location>
</feature>